<proteinExistence type="inferred from homology"/>
<dbReference type="InterPro" id="IPR020568">
    <property type="entry name" value="Ribosomal_Su5_D2-typ_SF"/>
</dbReference>
<gene>
    <name evidence="10" type="primary">mvaD</name>
    <name evidence="10" type="ORF">GT409_09865</name>
</gene>
<dbReference type="InterPro" id="IPR014721">
    <property type="entry name" value="Ribsml_uS5_D2-typ_fold_subgr"/>
</dbReference>
<evidence type="ECO:0000313" key="10">
    <source>
        <dbReference type="EMBL" id="QHI69744.1"/>
    </source>
</evidence>
<comment type="similarity">
    <text evidence="1">Belongs to the diphosphomevalonate decarboxylase family.</text>
</comment>
<dbReference type="PANTHER" id="PTHR10977:SF3">
    <property type="entry name" value="DIPHOSPHOMEVALONATE DECARBOXYLASE"/>
    <property type="match status" value="1"/>
</dbReference>
<evidence type="ECO:0000259" key="8">
    <source>
        <dbReference type="Pfam" id="PF18376"/>
    </source>
</evidence>
<keyword evidence="7 10" id="KW-0456">Lyase</keyword>
<dbReference type="SUPFAM" id="SSF55060">
    <property type="entry name" value="GHMP Kinase, C-terminal domain"/>
    <property type="match status" value="1"/>
</dbReference>
<dbReference type="InterPro" id="IPR041431">
    <property type="entry name" value="Mvd1_C"/>
</dbReference>
<dbReference type="GO" id="GO:0004163">
    <property type="term" value="F:diphosphomevalonate decarboxylase activity"/>
    <property type="evidence" value="ECO:0007669"/>
    <property type="project" value="UniProtKB-EC"/>
</dbReference>
<dbReference type="KEGG" id="taer:GT409_09865"/>
<dbReference type="EMBL" id="CP047593">
    <property type="protein sequence ID" value="QHI69744.1"/>
    <property type="molecule type" value="Genomic_DNA"/>
</dbReference>
<keyword evidence="5" id="KW-0067">ATP-binding</keyword>
<dbReference type="Pfam" id="PF22700">
    <property type="entry name" value="MVD-like_N"/>
    <property type="match status" value="1"/>
</dbReference>
<dbReference type="GO" id="GO:0005524">
    <property type="term" value="F:ATP binding"/>
    <property type="evidence" value="ECO:0007669"/>
    <property type="project" value="UniProtKB-KW"/>
</dbReference>
<reference evidence="10 11" key="1">
    <citation type="submission" date="2020-01" db="EMBL/GenBank/DDBJ databases">
        <title>Ponticoccus aerotolerans gen. nov., sp. nov., an anaerobic bacterium and proposal of Ponticoccusceae fam. nov., Ponticoccusles ord. nov. and Ponticoccuse classis nov. in the phylum Kiritimatiellaeota.</title>
        <authorList>
            <person name="Zhou L.Y."/>
            <person name="Du Z.J."/>
        </authorList>
    </citation>
    <scope>NUCLEOTIDE SEQUENCE [LARGE SCALE GENOMIC DNA]</scope>
    <source>
        <strain evidence="10 11">S-5007</strain>
    </source>
</reference>
<dbReference type="Gene3D" id="3.30.70.890">
    <property type="entry name" value="GHMP kinase, C-terminal domain"/>
    <property type="match status" value="1"/>
</dbReference>
<dbReference type="InterPro" id="IPR036554">
    <property type="entry name" value="GHMP_kinase_C_sf"/>
</dbReference>
<dbReference type="PANTHER" id="PTHR10977">
    <property type="entry name" value="DIPHOSPHOMEVALONATE DECARBOXYLASE"/>
    <property type="match status" value="1"/>
</dbReference>
<dbReference type="AlphaFoldDB" id="A0A6P1MB26"/>
<dbReference type="Gene3D" id="3.30.230.10">
    <property type="match status" value="1"/>
</dbReference>
<dbReference type="EC" id="4.1.1.33" evidence="2"/>
<evidence type="ECO:0000259" key="9">
    <source>
        <dbReference type="Pfam" id="PF22700"/>
    </source>
</evidence>
<name>A0A6P1MB26_9BACT</name>
<dbReference type="RefSeq" id="WP_160628926.1">
    <property type="nucleotide sequence ID" value="NZ_CP047593.1"/>
</dbReference>
<evidence type="ECO:0000256" key="2">
    <source>
        <dbReference type="ARBA" id="ARBA00012296"/>
    </source>
</evidence>
<feature type="domain" description="Diphosphomevalonate decarboxylase-like N-terminal" evidence="9">
    <location>
        <begin position="27"/>
        <end position="179"/>
    </location>
</feature>
<protein>
    <recommendedName>
        <fullName evidence="2">diphosphomevalonate decarboxylase</fullName>
        <ecNumber evidence="2">4.1.1.33</ecNumber>
    </recommendedName>
</protein>
<dbReference type="InterPro" id="IPR029765">
    <property type="entry name" value="Mev_diP_decarb"/>
</dbReference>
<dbReference type="InterPro" id="IPR053859">
    <property type="entry name" value="MVD-like_N"/>
</dbReference>
<keyword evidence="6" id="KW-0443">Lipid metabolism</keyword>
<feature type="domain" description="Mvd1 C-terminal" evidence="8">
    <location>
        <begin position="207"/>
        <end position="331"/>
    </location>
</feature>
<dbReference type="GO" id="GO:0005829">
    <property type="term" value="C:cytosol"/>
    <property type="evidence" value="ECO:0007669"/>
    <property type="project" value="InterPro"/>
</dbReference>
<evidence type="ECO:0000256" key="7">
    <source>
        <dbReference type="ARBA" id="ARBA00023239"/>
    </source>
</evidence>
<dbReference type="InterPro" id="IPR005935">
    <property type="entry name" value="Mev_decarb"/>
</dbReference>
<evidence type="ECO:0000256" key="4">
    <source>
        <dbReference type="ARBA" id="ARBA00022741"/>
    </source>
</evidence>
<keyword evidence="11" id="KW-1185">Reference proteome</keyword>
<dbReference type="SUPFAM" id="SSF54211">
    <property type="entry name" value="Ribosomal protein S5 domain 2-like"/>
    <property type="match status" value="1"/>
</dbReference>
<evidence type="ECO:0000256" key="6">
    <source>
        <dbReference type="ARBA" id="ARBA00023098"/>
    </source>
</evidence>
<keyword evidence="4" id="KW-0547">Nucleotide-binding</keyword>
<organism evidence="10 11">
    <name type="scientific">Tichowtungia aerotolerans</name>
    <dbReference type="NCBI Taxonomy" id="2697043"/>
    <lineage>
        <taxon>Bacteria</taxon>
        <taxon>Pseudomonadati</taxon>
        <taxon>Kiritimatiellota</taxon>
        <taxon>Tichowtungiia</taxon>
        <taxon>Tichowtungiales</taxon>
        <taxon>Tichowtungiaceae</taxon>
        <taxon>Tichowtungia</taxon>
    </lineage>
</organism>
<evidence type="ECO:0000256" key="1">
    <source>
        <dbReference type="ARBA" id="ARBA00008831"/>
    </source>
</evidence>
<dbReference type="Pfam" id="PF18376">
    <property type="entry name" value="MDD_C"/>
    <property type="match status" value="1"/>
</dbReference>
<keyword evidence="3" id="KW-0444">Lipid biosynthesis</keyword>
<accession>A0A6P1MB26</accession>
<dbReference type="Proteomes" id="UP000464954">
    <property type="component" value="Chromosome"/>
</dbReference>
<dbReference type="PIRSF" id="PIRSF015950">
    <property type="entry name" value="Mev_P_decrbx"/>
    <property type="match status" value="1"/>
</dbReference>
<dbReference type="NCBIfam" id="TIGR01240">
    <property type="entry name" value="mevDPdecarb"/>
    <property type="match status" value="1"/>
</dbReference>
<evidence type="ECO:0000256" key="3">
    <source>
        <dbReference type="ARBA" id="ARBA00022516"/>
    </source>
</evidence>
<sequence length="340" mass="37771">MMTRQKFVDNLLQRTKGAAGTRGEAFAPANIALCKYWGKRNEELNLPVNSSLSVSLGKLGTRTIVKFAKNADRIYLNGKPAPEYFASRTSAYLDLFRPEGVFFEVRTKNNIPTGAGLASSASGFAALVKALDQLFDWRFNPRELSMLARLGSGSATRSLYGGFAVWHAGQRADGMDSYAECVYEDLKDKKIPAQPSCKVWKNLCVGILEVSKARKPVGSTDGMNRTRETSELYNSWPHQAACDYDELRTAIAAEDFPMLGKTAENNALAMHSTMMAAWPPLCYWKPQTVSLMNKVWKAREDGLELFFTIDAGPNLKLLFLKKNQAAVKKLFPKVQIVSPF</sequence>
<evidence type="ECO:0000256" key="5">
    <source>
        <dbReference type="ARBA" id="ARBA00022840"/>
    </source>
</evidence>
<dbReference type="GO" id="GO:0019287">
    <property type="term" value="P:isopentenyl diphosphate biosynthetic process, mevalonate pathway"/>
    <property type="evidence" value="ECO:0007669"/>
    <property type="project" value="InterPro"/>
</dbReference>
<evidence type="ECO:0000313" key="11">
    <source>
        <dbReference type="Proteomes" id="UP000464954"/>
    </source>
</evidence>